<dbReference type="KEGG" id="ttt:THITE_53229"/>
<protein>
    <submittedName>
        <fullName evidence="1">Uncharacterized protein</fullName>
    </submittedName>
</protein>
<dbReference type="RefSeq" id="XP_003653859.1">
    <property type="nucleotide sequence ID" value="XM_003653811.1"/>
</dbReference>
<feature type="non-terminal residue" evidence="1">
    <location>
        <position position="1"/>
    </location>
</feature>
<evidence type="ECO:0000313" key="2">
    <source>
        <dbReference type="Proteomes" id="UP000008181"/>
    </source>
</evidence>
<evidence type="ECO:0000313" key="1">
    <source>
        <dbReference type="EMBL" id="AEO67523.1"/>
    </source>
</evidence>
<reference evidence="1 2" key="1">
    <citation type="journal article" date="2011" name="Nat. Biotechnol.">
        <title>Comparative genomic analysis of the thermophilic biomass-degrading fungi Myceliophthora thermophila and Thielavia terrestris.</title>
        <authorList>
            <person name="Berka R.M."/>
            <person name="Grigoriev I.V."/>
            <person name="Otillar R."/>
            <person name="Salamov A."/>
            <person name="Grimwood J."/>
            <person name="Reid I."/>
            <person name="Ishmael N."/>
            <person name="John T."/>
            <person name="Darmond C."/>
            <person name="Moisan M.-C."/>
            <person name="Henrissat B."/>
            <person name="Coutinho P.M."/>
            <person name="Lombard V."/>
            <person name="Natvig D.O."/>
            <person name="Lindquist E."/>
            <person name="Schmutz J."/>
            <person name="Lucas S."/>
            <person name="Harris P."/>
            <person name="Powlowski J."/>
            <person name="Bellemare A."/>
            <person name="Taylor D."/>
            <person name="Butler G."/>
            <person name="de Vries R.P."/>
            <person name="Allijn I.E."/>
            <person name="van den Brink J."/>
            <person name="Ushinsky S."/>
            <person name="Storms R."/>
            <person name="Powell A.J."/>
            <person name="Paulsen I.T."/>
            <person name="Elbourne L.D.H."/>
            <person name="Baker S.E."/>
            <person name="Magnuson J."/>
            <person name="LaBoissiere S."/>
            <person name="Clutterbuck A.J."/>
            <person name="Martinez D."/>
            <person name="Wogulis M."/>
            <person name="de Leon A.L."/>
            <person name="Rey M.W."/>
            <person name="Tsang A."/>
        </authorList>
    </citation>
    <scope>NUCLEOTIDE SEQUENCE [LARGE SCALE GENOMIC DNA]</scope>
    <source>
        <strain evidence="2">ATCC 38088 / NRRL 8126</strain>
    </source>
</reference>
<dbReference type="OrthoDB" id="5059713at2759"/>
<dbReference type="STRING" id="578455.G2R5T4"/>
<sequence>PRILNYFPQYKPNLVGDQYKDFYYIKLILSYIYRNPNKLKTIDNIVFKKYSEAYIYCLNIYKHPNNYYNKVVVPNLDKEFKEGLNKEL</sequence>
<dbReference type="HOGENOM" id="CLU_190357_0_0_1"/>
<accession>G2R5T4</accession>
<dbReference type="AlphaFoldDB" id="G2R5T4"/>
<organism evidence="1 2">
    <name type="scientific">Thermothielavioides terrestris (strain ATCC 38088 / NRRL 8126)</name>
    <name type="common">Thielavia terrestris</name>
    <dbReference type="NCBI Taxonomy" id="578455"/>
    <lineage>
        <taxon>Eukaryota</taxon>
        <taxon>Fungi</taxon>
        <taxon>Dikarya</taxon>
        <taxon>Ascomycota</taxon>
        <taxon>Pezizomycotina</taxon>
        <taxon>Sordariomycetes</taxon>
        <taxon>Sordariomycetidae</taxon>
        <taxon>Sordariales</taxon>
        <taxon>Chaetomiaceae</taxon>
        <taxon>Thermothielavioides</taxon>
        <taxon>Thermothielavioides terrestris</taxon>
    </lineage>
</organism>
<dbReference type="GeneID" id="11516033"/>
<keyword evidence="2" id="KW-1185">Reference proteome</keyword>
<name>G2R5T4_THETT</name>
<proteinExistence type="predicted"/>
<dbReference type="EMBL" id="CP003011">
    <property type="protein sequence ID" value="AEO67523.1"/>
    <property type="molecule type" value="Genomic_DNA"/>
</dbReference>
<gene>
    <name evidence="1" type="ORF">THITE_53229</name>
</gene>
<dbReference type="Proteomes" id="UP000008181">
    <property type="component" value="Chromosome 3"/>
</dbReference>